<accession>A0AAQ0BPD6</accession>
<evidence type="ECO:0000313" key="2">
    <source>
        <dbReference type="EMBL" id="QPF10478.1"/>
    </source>
</evidence>
<dbReference type="EMBL" id="CP062916">
    <property type="protein sequence ID" value="QPF10478.1"/>
    <property type="molecule type" value="Genomic_DNA"/>
</dbReference>
<name>A0AAQ0BPD6_RAOTE</name>
<gene>
    <name evidence="2" type="ORF">IMO34_08895</name>
</gene>
<dbReference type="Proteomes" id="UP000594500">
    <property type="component" value="Chromosome"/>
</dbReference>
<dbReference type="RefSeq" id="WP_195710944.1">
    <property type="nucleotide sequence ID" value="NZ_CP062916.1"/>
</dbReference>
<sequence length="181" mass="20058">MNNMMLDVRALGSDDDSQLFAVGCAFFEPSTGQLGPQFYRAIDLNTVKNIDPAVVIELLKRDADQRVEIISATHTELAAVAELLGFVEKNASKHAELQCWTRSEGAVRQLISAVKRHNLVVSRIALRVCSLPTLVMLAGATGYVPHPRRSTATYMLTDAVYQAEQVCEIWQRLTSPHFESL</sequence>
<evidence type="ECO:0000313" key="3">
    <source>
        <dbReference type="Proteomes" id="UP000594500"/>
    </source>
</evidence>
<reference evidence="2 3" key="1">
    <citation type="submission" date="2020-10" db="EMBL/GenBank/DDBJ databases">
        <title>Resistance determinants and their genetic context in bacteria from a longitudinal study of pigs reared under conventional and antibiotic-free husbandry practices.</title>
        <authorList>
            <person name="Poulin-Laprade D."/>
            <person name="Brouard J.-S."/>
            <person name="Gagnon N."/>
            <person name="Turcotte A."/>
            <person name="Langlois A."/>
            <person name="Matte J.J."/>
            <person name="Carrillo C.D."/>
            <person name="Zaheer R."/>
            <person name="McAllister T."/>
            <person name="Topp E."/>
            <person name="Talbot G."/>
        </authorList>
    </citation>
    <scope>NUCLEOTIDE SEQUENCE [LARGE SCALE GENOMIC DNA]</scope>
    <source>
        <strain evidence="2 3">Res13-Abat-PEB01-P1-04-A</strain>
    </source>
</reference>
<organism evidence="2 3">
    <name type="scientific">Raoultella terrigena</name>
    <name type="common">Klebsiella terrigena</name>
    <dbReference type="NCBI Taxonomy" id="577"/>
    <lineage>
        <taxon>Bacteria</taxon>
        <taxon>Pseudomonadati</taxon>
        <taxon>Pseudomonadota</taxon>
        <taxon>Gammaproteobacteria</taxon>
        <taxon>Enterobacterales</taxon>
        <taxon>Enterobacteriaceae</taxon>
        <taxon>Klebsiella/Raoultella group</taxon>
        <taxon>Raoultella</taxon>
    </lineage>
</organism>
<dbReference type="InterPro" id="IPR033390">
    <property type="entry name" value="Rv2179c-like"/>
</dbReference>
<feature type="domain" description="3'-5' exoribonuclease Rv2179c-like" evidence="1">
    <location>
        <begin position="2"/>
        <end position="170"/>
    </location>
</feature>
<protein>
    <submittedName>
        <fullName evidence="2">3'-5' exoribonuclease</fullName>
    </submittedName>
</protein>
<evidence type="ECO:0000259" key="1">
    <source>
        <dbReference type="Pfam" id="PF16473"/>
    </source>
</evidence>
<dbReference type="AlphaFoldDB" id="A0AAQ0BPD6"/>
<dbReference type="Pfam" id="PF16473">
    <property type="entry name" value="Rv2179c-like"/>
    <property type="match status" value="1"/>
</dbReference>
<proteinExistence type="predicted"/>